<evidence type="ECO:0000313" key="2">
    <source>
        <dbReference type="Proteomes" id="UP000644756"/>
    </source>
</evidence>
<proteinExistence type="predicted"/>
<reference evidence="1" key="2">
    <citation type="submission" date="2020-09" db="EMBL/GenBank/DDBJ databases">
        <authorList>
            <person name="Sun Q."/>
            <person name="Zhou Y."/>
        </authorList>
    </citation>
    <scope>NUCLEOTIDE SEQUENCE</scope>
    <source>
        <strain evidence="1">CGMCC 1.12987</strain>
    </source>
</reference>
<dbReference type="AlphaFoldDB" id="A0A917CTD8"/>
<gene>
    <name evidence="1" type="ORF">GCM10010916_13770</name>
</gene>
<sequence length="64" mass="7198">MKQLNRLKNGFLTLQNIPTEEEWRYLAGVMELHGRALAGWAKDSRMKTELVADALKQAIGRTGA</sequence>
<protein>
    <submittedName>
        <fullName evidence="1">Uncharacterized protein</fullName>
    </submittedName>
</protein>
<accession>A0A917CTD8</accession>
<keyword evidence="2" id="KW-1185">Reference proteome</keyword>
<dbReference type="Proteomes" id="UP000644756">
    <property type="component" value="Unassembled WGS sequence"/>
</dbReference>
<organism evidence="1 2">
    <name type="scientific">Paenibacillus abyssi</name>
    <dbReference type="NCBI Taxonomy" id="1340531"/>
    <lineage>
        <taxon>Bacteria</taxon>
        <taxon>Bacillati</taxon>
        <taxon>Bacillota</taxon>
        <taxon>Bacilli</taxon>
        <taxon>Bacillales</taxon>
        <taxon>Paenibacillaceae</taxon>
        <taxon>Paenibacillus</taxon>
    </lineage>
</organism>
<name>A0A917CTD8_9BACL</name>
<evidence type="ECO:0000313" key="1">
    <source>
        <dbReference type="EMBL" id="GGF97773.1"/>
    </source>
</evidence>
<dbReference type="RefSeq" id="WP_188530318.1">
    <property type="nucleotide sequence ID" value="NZ_BMGR01000004.1"/>
</dbReference>
<comment type="caution">
    <text evidence="1">The sequence shown here is derived from an EMBL/GenBank/DDBJ whole genome shotgun (WGS) entry which is preliminary data.</text>
</comment>
<reference evidence="1" key="1">
    <citation type="journal article" date="2014" name="Int. J. Syst. Evol. Microbiol.">
        <title>Complete genome sequence of Corynebacterium casei LMG S-19264T (=DSM 44701T), isolated from a smear-ripened cheese.</title>
        <authorList>
            <consortium name="US DOE Joint Genome Institute (JGI-PGF)"/>
            <person name="Walter F."/>
            <person name="Albersmeier A."/>
            <person name="Kalinowski J."/>
            <person name="Ruckert C."/>
        </authorList>
    </citation>
    <scope>NUCLEOTIDE SEQUENCE</scope>
    <source>
        <strain evidence="1">CGMCC 1.12987</strain>
    </source>
</reference>
<dbReference type="EMBL" id="BMGR01000004">
    <property type="protein sequence ID" value="GGF97773.1"/>
    <property type="molecule type" value="Genomic_DNA"/>
</dbReference>